<dbReference type="EMBL" id="PZZP01000001">
    <property type="protein sequence ID" value="PTM58998.1"/>
    <property type="molecule type" value="Genomic_DNA"/>
</dbReference>
<comment type="caution">
    <text evidence="1">The sequence shown here is derived from an EMBL/GenBank/DDBJ whole genome shotgun (WGS) entry which is preliminary data.</text>
</comment>
<name>A0A2T4ZAT3_9BACL</name>
<proteinExistence type="predicted"/>
<dbReference type="RefSeq" id="WP_146160463.1">
    <property type="nucleotide sequence ID" value="NZ_PZZP01000001.1"/>
</dbReference>
<gene>
    <name evidence="1" type="ORF">C8J48_1598</name>
</gene>
<organism evidence="1 2">
    <name type="scientific">Desmospora activa DSM 45169</name>
    <dbReference type="NCBI Taxonomy" id="1121389"/>
    <lineage>
        <taxon>Bacteria</taxon>
        <taxon>Bacillati</taxon>
        <taxon>Bacillota</taxon>
        <taxon>Bacilli</taxon>
        <taxon>Bacillales</taxon>
        <taxon>Thermoactinomycetaceae</taxon>
        <taxon>Desmospora</taxon>
    </lineage>
</organism>
<dbReference type="Proteomes" id="UP000241639">
    <property type="component" value="Unassembled WGS sequence"/>
</dbReference>
<keyword evidence="2" id="KW-1185">Reference proteome</keyword>
<reference evidence="1 2" key="1">
    <citation type="submission" date="2018-04" db="EMBL/GenBank/DDBJ databases">
        <title>Genomic Encyclopedia of Archaeal and Bacterial Type Strains, Phase II (KMG-II): from individual species to whole genera.</title>
        <authorList>
            <person name="Goeker M."/>
        </authorList>
    </citation>
    <scope>NUCLEOTIDE SEQUENCE [LARGE SCALE GENOMIC DNA]</scope>
    <source>
        <strain evidence="1 2">DSM 45169</strain>
    </source>
</reference>
<protein>
    <submittedName>
        <fullName evidence="1">Uncharacterized protein</fullName>
    </submittedName>
</protein>
<evidence type="ECO:0000313" key="2">
    <source>
        <dbReference type="Proteomes" id="UP000241639"/>
    </source>
</evidence>
<accession>A0A2T4ZAT3</accession>
<dbReference type="AlphaFoldDB" id="A0A2T4ZAT3"/>
<evidence type="ECO:0000313" key="1">
    <source>
        <dbReference type="EMBL" id="PTM58998.1"/>
    </source>
</evidence>
<sequence length="78" mass="8895">MNRRRSSQVRVRRAAGVKVKRTSTSSLFSGSFWQPFTQIWGLFQACRQFWGVCKKWWGPLSSFLTPLGRGLGIGKGFI</sequence>